<proteinExistence type="predicted"/>
<accession>A0ACD5C4J5</accession>
<keyword evidence="2" id="KW-1185">Reference proteome</keyword>
<evidence type="ECO:0000313" key="2">
    <source>
        <dbReference type="Proteomes" id="UP001485301"/>
    </source>
</evidence>
<evidence type="ECO:0000313" key="1">
    <source>
        <dbReference type="EMBL" id="WZN56814.1"/>
    </source>
</evidence>
<gene>
    <name evidence="1" type="ORF">AACH28_04605</name>
</gene>
<organism evidence="1 2">
    <name type="scientific">Sphingobacterium thalpophilum</name>
    <dbReference type="NCBI Taxonomy" id="259"/>
    <lineage>
        <taxon>Bacteria</taxon>
        <taxon>Pseudomonadati</taxon>
        <taxon>Bacteroidota</taxon>
        <taxon>Sphingobacteriia</taxon>
        <taxon>Sphingobacteriales</taxon>
        <taxon>Sphingobacteriaceae</taxon>
        <taxon>Sphingobacterium</taxon>
    </lineage>
</organism>
<dbReference type="Proteomes" id="UP001485301">
    <property type="component" value="Chromosome"/>
</dbReference>
<dbReference type="EMBL" id="CP151087">
    <property type="protein sequence ID" value="WZN56814.1"/>
    <property type="molecule type" value="Genomic_DNA"/>
</dbReference>
<reference evidence="1" key="1">
    <citation type="submission" date="2024-04" db="EMBL/GenBank/DDBJ databases">
        <title>Complete genome sequence of Sphingobacterium thalpophiium BAA-1094.</title>
        <authorList>
            <person name="Adaikpoh B.I."/>
        </authorList>
    </citation>
    <scope>NUCLEOTIDE SEQUENCE</scope>
    <source>
        <strain evidence="1">BAA-1094</strain>
    </source>
</reference>
<protein>
    <submittedName>
        <fullName evidence="1">Uncharacterized protein</fullName>
    </submittedName>
</protein>
<sequence length="136" mass="15341">MENEQFSLMQLVMAVISSGVLSTIVTYWTSKKQTNAVIEQTNATVDEQVRTTYGEMIKDQRTQIGFLQDQIETALKREQEYIALLNKANSLTNSLSAELAACQLSIKNLEATKLKYEQKLASYEDIAKRAETRQGV</sequence>
<name>A0ACD5C4J5_9SPHI</name>